<feature type="transmembrane region" description="Helical" evidence="1">
    <location>
        <begin position="6"/>
        <end position="26"/>
    </location>
</feature>
<gene>
    <name evidence="2" type="ORF">C1O66_06760</name>
</gene>
<proteinExistence type="predicted"/>
<evidence type="ECO:0000313" key="2">
    <source>
        <dbReference type="EMBL" id="PND37260.1"/>
    </source>
</evidence>
<evidence type="ECO:0000256" key="1">
    <source>
        <dbReference type="SAM" id="Phobius"/>
    </source>
</evidence>
<dbReference type="RefSeq" id="WP_102767178.1">
    <property type="nucleotide sequence ID" value="NZ_CP124551.1"/>
</dbReference>
<dbReference type="Proteomes" id="UP000235916">
    <property type="component" value="Unassembled WGS sequence"/>
</dbReference>
<protein>
    <submittedName>
        <fullName evidence="2">CcoQ/FixQ family Cbb3-type cytochrome c oxidase assembly chaperone</fullName>
    </submittedName>
</protein>
<dbReference type="AlphaFoldDB" id="A0A2N8KV07"/>
<dbReference type="InterPro" id="IPR008621">
    <property type="entry name" value="Cbb3-typ_cyt_oxidase_comp"/>
</dbReference>
<evidence type="ECO:0000313" key="3">
    <source>
        <dbReference type="Proteomes" id="UP000235916"/>
    </source>
</evidence>
<organism evidence="2 3">
    <name type="scientific">Kinneretia aquatilis</name>
    <dbReference type="NCBI Taxonomy" id="2070761"/>
    <lineage>
        <taxon>Bacteria</taxon>
        <taxon>Pseudomonadati</taxon>
        <taxon>Pseudomonadota</taxon>
        <taxon>Betaproteobacteria</taxon>
        <taxon>Burkholderiales</taxon>
        <taxon>Sphaerotilaceae</taxon>
        <taxon>Roseateles</taxon>
    </lineage>
</organism>
<name>A0A2N8KV07_9BURK</name>
<comment type="caution">
    <text evidence="2">The sequence shown here is derived from an EMBL/GenBank/DDBJ whole genome shotgun (WGS) entry which is preliminary data.</text>
</comment>
<sequence length="51" mass="5707">MDINSLRTAVTLLSLLVFLVIVVWTYSSRNKAHFDELAGMALQDEADGRPQ</sequence>
<dbReference type="Pfam" id="PF05545">
    <property type="entry name" value="FixQ"/>
    <property type="match status" value="1"/>
</dbReference>
<keyword evidence="1" id="KW-0472">Membrane</keyword>
<keyword evidence="1" id="KW-0812">Transmembrane</keyword>
<dbReference type="EMBL" id="POSP01000003">
    <property type="protein sequence ID" value="PND37260.1"/>
    <property type="molecule type" value="Genomic_DNA"/>
</dbReference>
<keyword evidence="3" id="KW-1185">Reference proteome</keyword>
<accession>A0A2N8KV07</accession>
<reference evidence="2 3" key="1">
    <citation type="submission" date="2018-01" db="EMBL/GenBank/DDBJ databases">
        <title>Draft genome sequence of Paucibacter aquatile CR182 isolated from freshwater of the Nakdong River.</title>
        <authorList>
            <person name="Choi A."/>
            <person name="Chung E.J."/>
        </authorList>
    </citation>
    <scope>NUCLEOTIDE SEQUENCE [LARGE SCALE GENOMIC DNA]</scope>
    <source>
        <strain evidence="2 3">CR182</strain>
    </source>
</reference>
<keyword evidence="1" id="KW-1133">Transmembrane helix</keyword>